<dbReference type="EMBL" id="RXOF01000017">
    <property type="protein sequence ID" value="RTQ45981.1"/>
    <property type="molecule type" value="Genomic_DNA"/>
</dbReference>
<keyword evidence="2" id="KW-0812">Transmembrane</keyword>
<sequence>MEQPDFYSYYTPPTLPPPRPPVQSEDGRWLLTDDELTLDGRHYSLLELERVSVQRVRWLLWLLTGAFVLGGSTLAFLQDWIRTTTAMLGMGLGLLVLMWGWRGANRVRLSRLGQEAAHHALPGELPAWQRLAAETNVRIHQRHQRAAQEAMALLAAQQAAEEAARAAAAAAAWPYPDFPTDEPPTGPSGT</sequence>
<feature type="transmembrane region" description="Helical" evidence="2">
    <location>
        <begin position="58"/>
        <end position="77"/>
    </location>
</feature>
<dbReference type="AlphaFoldDB" id="A0A3S0H1P5"/>
<feature type="transmembrane region" description="Helical" evidence="2">
    <location>
        <begin position="83"/>
        <end position="101"/>
    </location>
</feature>
<dbReference type="RefSeq" id="WP_126695517.1">
    <property type="nucleotide sequence ID" value="NZ_RXOF01000017.1"/>
</dbReference>
<name>A0A3S0H1P5_9BACT</name>
<gene>
    <name evidence="3" type="ORF">EJV47_22750</name>
</gene>
<evidence type="ECO:0000256" key="2">
    <source>
        <dbReference type="SAM" id="Phobius"/>
    </source>
</evidence>
<feature type="region of interest" description="Disordered" evidence="1">
    <location>
        <begin position="1"/>
        <end position="24"/>
    </location>
</feature>
<comment type="caution">
    <text evidence="3">The sequence shown here is derived from an EMBL/GenBank/DDBJ whole genome shotgun (WGS) entry which is preliminary data.</text>
</comment>
<reference evidence="3 4" key="1">
    <citation type="submission" date="2018-12" db="EMBL/GenBank/DDBJ databases">
        <title>Hymenobacter gummosus sp. nov., isolated from a spring.</title>
        <authorList>
            <person name="Nie L."/>
        </authorList>
    </citation>
    <scope>NUCLEOTIDE SEQUENCE [LARGE SCALE GENOMIC DNA]</scope>
    <source>
        <strain evidence="3 4">KCTC 52166</strain>
    </source>
</reference>
<accession>A0A3S0H1P5</accession>
<evidence type="ECO:0000313" key="3">
    <source>
        <dbReference type="EMBL" id="RTQ45981.1"/>
    </source>
</evidence>
<keyword evidence="2" id="KW-0472">Membrane</keyword>
<dbReference type="OrthoDB" id="886670at2"/>
<evidence type="ECO:0000256" key="1">
    <source>
        <dbReference type="SAM" id="MobiDB-lite"/>
    </source>
</evidence>
<dbReference type="Proteomes" id="UP000282184">
    <property type="component" value="Unassembled WGS sequence"/>
</dbReference>
<keyword evidence="4" id="KW-1185">Reference proteome</keyword>
<evidence type="ECO:0000313" key="4">
    <source>
        <dbReference type="Proteomes" id="UP000282184"/>
    </source>
</evidence>
<keyword evidence="2" id="KW-1133">Transmembrane helix</keyword>
<organism evidence="3 4">
    <name type="scientific">Hymenobacter gummosus</name>
    <dbReference type="NCBI Taxonomy" id="1776032"/>
    <lineage>
        <taxon>Bacteria</taxon>
        <taxon>Pseudomonadati</taxon>
        <taxon>Bacteroidota</taxon>
        <taxon>Cytophagia</taxon>
        <taxon>Cytophagales</taxon>
        <taxon>Hymenobacteraceae</taxon>
        <taxon>Hymenobacter</taxon>
    </lineage>
</organism>
<protein>
    <submittedName>
        <fullName evidence="3">Uncharacterized protein</fullName>
    </submittedName>
</protein>
<proteinExistence type="predicted"/>